<sequence>MQYPPFLQILLNDYVNSSRGSRNVFNECSKVLKESFLRELFTDIGYLSMLSTNIVTYDDNIRSQQISEKLQNIQYNVSLAKDYYAPTDLYEYLVSEIIVIAKTLLYNKSLSVADTVELINIISTAGLTDSYKDLLKETLQTVFTSSNFKSISSDSWSHIFKFISNSFPEEQQRKILSDLAHKIVTNEIKEDFERKCEGFERKCEAFEYQYYKVYEYFICSLRLTGISKVKFTESLEDLTCFDDVELTAVPEEDIYL</sequence>
<gene>
    <name evidence="1" type="ORF">Trichorick_01363</name>
</gene>
<keyword evidence="2" id="KW-1185">Reference proteome</keyword>
<evidence type="ECO:0000313" key="2">
    <source>
        <dbReference type="Proteomes" id="UP001326613"/>
    </source>
</evidence>
<name>A0ABZ0UW79_9RICK</name>
<dbReference type="Proteomes" id="UP001326613">
    <property type="component" value="Chromosome"/>
</dbReference>
<organism evidence="1 2">
    <name type="scientific">Candidatus Trichorickettsia mobilis</name>
    <dbReference type="NCBI Taxonomy" id="1346319"/>
    <lineage>
        <taxon>Bacteria</taxon>
        <taxon>Pseudomonadati</taxon>
        <taxon>Pseudomonadota</taxon>
        <taxon>Alphaproteobacteria</taxon>
        <taxon>Rickettsiales</taxon>
        <taxon>Rickettsiaceae</taxon>
        <taxon>Rickettsieae</taxon>
        <taxon>Candidatus Trichorickettsia</taxon>
    </lineage>
</organism>
<proteinExistence type="predicted"/>
<evidence type="ECO:0000313" key="1">
    <source>
        <dbReference type="EMBL" id="WPY01450.1"/>
    </source>
</evidence>
<protein>
    <submittedName>
        <fullName evidence="1">Uncharacterized protein</fullName>
    </submittedName>
</protein>
<reference evidence="1 2" key="1">
    <citation type="submission" date="2022-10" db="EMBL/GenBank/DDBJ databases">
        <title>Host association and intracellularity evolved multiple times independently in the Rickettsiales.</title>
        <authorList>
            <person name="Castelli M."/>
            <person name="Nardi T."/>
            <person name="Gammuto L."/>
            <person name="Bellinzona G."/>
            <person name="Sabaneyeva E."/>
            <person name="Potekhin A."/>
            <person name="Serra V."/>
            <person name="Petroni G."/>
            <person name="Sassera D."/>
        </authorList>
    </citation>
    <scope>NUCLEOTIDE SEQUENCE [LARGE SCALE GENOMIC DNA]</scope>
    <source>
        <strain evidence="1 2">Kr 154-4</strain>
    </source>
</reference>
<dbReference type="EMBL" id="CP112932">
    <property type="protein sequence ID" value="WPY01450.1"/>
    <property type="molecule type" value="Genomic_DNA"/>
</dbReference>
<accession>A0ABZ0UW79</accession>
<dbReference type="RefSeq" id="WP_323738222.1">
    <property type="nucleotide sequence ID" value="NZ_CP112932.1"/>
</dbReference>